<dbReference type="Proteomes" id="UP001153714">
    <property type="component" value="Chromosome 1"/>
</dbReference>
<gene>
    <name evidence="1" type="ORF">DIATSA_LOCUS223</name>
</gene>
<sequence>MTAPSNGKRGKEAAEIVALPSIENVQEGLVVLVDGYEIGITVIAMVAGISSGGTYPQLNPLSGYFYTNLYRWGLRYFSLVPLWMGGHAGNFVETHRVWKRRFYYMDELVPKWLQTLFFYVKKEDWAREEWEFKRFKKYAEPAFGKHFRYPSKVFNNFKSQETSESVENMDSDNSID</sequence>
<reference evidence="1" key="2">
    <citation type="submission" date="2022-10" db="EMBL/GenBank/DDBJ databases">
        <authorList>
            <consortium name="ENA_rothamsted_submissions"/>
            <consortium name="culmorum"/>
            <person name="King R."/>
        </authorList>
    </citation>
    <scope>NUCLEOTIDE SEQUENCE</scope>
</reference>
<accession>A0A9N9N4A3</accession>
<evidence type="ECO:0000313" key="1">
    <source>
        <dbReference type="EMBL" id="CAG9781918.1"/>
    </source>
</evidence>
<protein>
    <submittedName>
        <fullName evidence="1">Uncharacterized protein</fullName>
    </submittedName>
</protein>
<reference evidence="1" key="1">
    <citation type="submission" date="2021-12" db="EMBL/GenBank/DDBJ databases">
        <authorList>
            <person name="King R."/>
        </authorList>
    </citation>
    <scope>NUCLEOTIDE SEQUENCE</scope>
</reference>
<dbReference type="AlphaFoldDB" id="A0A9N9N4A3"/>
<dbReference type="EMBL" id="OU893332">
    <property type="protein sequence ID" value="CAG9781918.1"/>
    <property type="molecule type" value="Genomic_DNA"/>
</dbReference>
<name>A0A9N9N4A3_9NEOP</name>
<organism evidence="1 2">
    <name type="scientific">Diatraea saccharalis</name>
    <name type="common">sugarcane borer</name>
    <dbReference type="NCBI Taxonomy" id="40085"/>
    <lineage>
        <taxon>Eukaryota</taxon>
        <taxon>Metazoa</taxon>
        <taxon>Ecdysozoa</taxon>
        <taxon>Arthropoda</taxon>
        <taxon>Hexapoda</taxon>
        <taxon>Insecta</taxon>
        <taxon>Pterygota</taxon>
        <taxon>Neoptera</taxon>
        <taxon>Endopterygota</taxon>
        <taxon>Lepidoptera</taxon>
        <taxon>Glossata</taxon>
        <taxon>Ditrysia</taxon>
        <taxon>Pyraloidea</taxon>
        <taxon>Crambidae</taxon>
        <taxon>Crambinae</taxon>
        <taxon>Diatraea</taxon>
    </lineage>
</organism>
<dbReference type="OrthoDB" id="7429110at2759"/>
<keyword evidence="2" id="KW-1185">Reference proteome</keyword>
<evidence type="ECO:0000313" key="2">
    <source>
        <dbReference type="Proteomes" id="UP001153714"/>
    </source>
</evidence>
<proteinExistence type="predicted"/>